<dbReference type="KEGG" id="cans:GP473_03245"/>
<keyword evidence="8" id="KW-0963">Cytoplasm</keyword>
<dbReference type="InterPro" id="IPR043472">
    <property type="entry name" value="Macro_dom-like"/>
</dbReference>
<dbReference type="NCBIfam" id="NF002073">
    <property type="entry name" value="PRK00913.1-2"/>
    <property type="match status" value="1"/>
</dbReference>
<dbReference type="HAMAP" id="MF_00181">
    <property type="entry name" value="Cytosol_peptidase_M17"/>
    <property type="match status" value="1"/>
</dbReference>
<dbReference type="SUPFAM" id="SSF53187">
    <property type="entry name" value="Zn-dependent exopeptidases"/>
    <property type="match status" value="1"/>
</dbReference>
<dbReference type="SUPFAM" id="SSF52949">
    <property type="entry name" value="Macro domain-like"/>
    <property type="match status" value="1"/>
</dbReference>
<keyword evidence="4 8" id="KW-0031">Aminopeptidase</keyword>
<evidence type="ECO:0000256" key="8">
    <source>
        <dbReference type="HAMAP-Rule" id="MF_00181"/>
    </source>
</evidence>
<dbReference type="GO" id="GO:0030145">
    <property type="term" value="F:manganese ion binding"/>
    <property type="evidence" value="ECO:0007669"/>
    <property type="project" value="UniProtKB-UniRule"/>
</dbReference>
<dbReference type="AlphaFoldDB" id="A0A7G7YMV1"/>
<dbReference type="RefSeq" id="WP_186277136.1">
    <property type="nucleotide sequence ID" value="NZ_CP046883.1"/>
</dbReference>
<dbReference type="GO" id="GO:0005737">
    <property type="term" value="C:cytoplasm"/>
    <property type="evidence" value="ECO:0007669"/>
    <property type="project" value="UniProtKB-SubCell"/>
</dbReference>
<dbReference type="Proteomes" id="UP000515275">
    <property type="component" value="Chromosome"/>
</dbReference>
<evidence type="ECO:0000256" key="5">
    <source>
        <dbReference type="ARBA" id="ARBA00022670"/>
    </source>
</evidence>
<evidence type="ECO:0000256" key="1">
    <source>
        <dbReference type="ARBA" id="ARBA00000135"/>
    </source>
</evidence>
<feature type="binding site" evidence="8">
    <location>
        <position position="332"/>
    </location>
    <ligand>
        <name>Mn(2+)</name>
        <dbReference type="ChEBI" id="CHEBI:29035"/>
        <label>2</label>
    </ligand>
</feature>
<feature type="binding site" evidence="8">
    <location>
        <position position="393"/>
    </location>
    <ligand>
        <name>Mn(2+)</name>
        <dbReference type="ChEBI" id="CHEBI:29035"/>
        <label>2</label>
    </ligand>
</feature>
<evidence type="ECO:0000256" key="7">
    <source>
        <dbReference type="ARBA" id="ARBA00049972"/>
    </source>
</evidence>
<feature type="binding site" evidence="8">
    <location>
        <position position="393"/>
    </location>
    <ligand>
        <name>Mn(2+)</name>
        <dbReference type="ChEBI" id="CHEBI:29035"/>
        <label>1</label>
    </ligand>
</feature>
<accession>A0A7G7YMV1</accession>
<comment type="cofactor">
    <cofactor evidence="8">
        <name>Mn(2+)</name>
        <dbReference type="ChEBI" id="CHEBI:29035"/>
    </cofactor>
    <text evidence="8">Binds 2 manganese ions per subunit.</text>
</comment>
<feature type="binding site" evidence="8">
    <location>
        <position position="314"/>
    </location>
    <ligand>
        <name>Mn(2+)</name>
        <dbReference type="ChEBI" id="CHEBI:29035"/>
        <label>1</label>
    </ligand>
</feature>
<evidence type="ECO:0000256" key="4">
    <source>
        <dbReference type="ARBA" id="ARBA00022438"/>
    </source>
</evidence>
<gene>
    <name evidence="8" type="primary">pepA</name>
    <name evidence="11" type="ORF">GP473_03245</name>
</gene>
<feature type="active site" evidence="8">
    <location>
        <position position="395"/>
    </location>
</feature>
<dbReference type="PANTHER" id="PTHR11963:SF23">
    <property type="entry name" value="CYTOSOL AMINOPEPTIDASE"/>
    <property type="match status" value="1"/>
</dbReference>
<evidence type="ECO:0000259" key="10">
    <source>
        <dbReference type="PROSITE" id="PS00631"/>
    </source>
</evidence>
<feature type="compositionally biased region" description="Low complexity" evidence="9">
    <location>
        <begin position="94"/>
        <end position="109"/>
    </location>
</feature>
<evidence type="ECO:0000256" key="6">
    <source>
        <dbReference type="ARBA" id="ARBA00022801"/>
    </source>
</evidence>
<feature type="region of interest" description="Disordered" evidence="9">
    <location>
        <begin position="88"/>
        <end position="122"/>
    </location>
</feature>
<feature type="binding site" evidence="8">
    <location>
        <position position="314"/>
    </location>
    <ligand>
        <name>Mn(2+)</name>
        <dbReference type="ChEBI" id="CHEBI:29035"/>
        <label>2</label>
    </ligand>
</feature>
<comment type="function">
    <text evidence="7 8">Presumably involved in the processing and regular turnover of intracellular proteins. Catalyzes the removal of unsubstituted N-terminal amino acids from various peptides.</text>
</comment>
<dbReference type="PANTHER" id="PTHR11963">
    <property type="entry name" value="LEUCINE AMINOPEPTIDASE-RELATED"/>
    <property type="match status" value="1"/>
</dbReference>
<dbReference type="Pfam" id="PF02789">
    <property type="entry name" value="Peptidase_M17_N"/>
    <property type="match status" value="1"/>
</dbReference>
<keyword evidence="12" id="KW-1185">Reference proteome</keyword>
<feature type="active site" evidence="8">
    <location>
        <position position="321"/>
    </location>
</feature>
<keyword evidence="8" id="KW-0464">Manganese</keyword>
<dbReference type="InterPro" id="IPR023042">
    <property type="entry name" value="Peptidase_M17_leu_NH2_pept"/>
</dbReference>
<dbReference type="Gene3D" id="3.40.220.10">
    <property type="entry name" value="Leucine Aminopeptidase, subunit E, domain 1"/>
    <property type="match status" value="1"/>
</dbReference>
<dbReference type="PRINTS" id="PR00481">
    <property type="entry name" value="LAMNOPPTDASE"/>
</dbReference>
<comment type="catalytic activity">
    <reaction evidence="1 8">
        <text>Release of an N-terminal amino acid, Xaa-|-Yaa-, in which Xaa is preferably Leu, but may be other amino acids including Pro although not Arg or Lys, and Yaa may be Pro. Amino acid amides and methyl esters are also readily hydrolyzed, but rates on arylamides are exceedingly low.</text>
        <dbReference type="EC" id="3.4.11.1"/>
    </reaction>
</comment>
<dbReference type="EC" id="3.4.11.10" evidence="8"/>
<keyword evidence="6 8" id="KW-0378">Hydrolase</keyword>
<evidence type="ECO:0000313" key="12">
    <source>
        <dbReference type="Proteomes" id="UP000515275"/>
    </source>
</evidence>
<evidence type="ECO:0000256" key="9">
    <source>
        <dbReference type="SAM" id="MobiDB-lite"/>
    </source>
</evidence>
<keyword evidence="5 8" id="KW-0645">Protease</keyword>
<comment type="subcellular location">
    <subcellularLocation>
        <location evidence="8">Cytoplasm</location>
    </subcellularLocation>
</comment>
<dbReference type="CDD" id="cd00433">
    <property type="entry name" value="Peptidase_M17"/>
    <property type="match status" value="1"/>
</dbReference>
<proteinExistence type="inferred from homology"/>
<dbReference type="Gene3D" id="3.40.630.10">
    <property type="entry name" value="Zn peptidases"/>
    <property type="match status" value="1"/>
</dbReference>
<dbReference type="GO" id="GO:0070006">
    <property type="term" value="F:metalloaminopeptidase activity"/>
    <property type="evidence" value="ECO:0007669"/>
    <property type="project" value="InterPro"/>
</dbReference>
<dbReference type="GO" id="GO:0006508">
    <property type="term" value="P:proteolysis"/>
    <property type="evidence" value="ECO:0007669"/>
    <property type="project" value="UniProtKB-KW"/>
</dbReference>
<dbReference type="InterPro" id="IPR011356">
    <property type="entry name" value="Leucine_aapep/pepB"/>
</dbReference>
<evidence type="ECO:0000313" key="11">
    <source>
        <dbReference type="EMBL" id="QNH95821.1"/>
    </source>
</evidence>
<comment type="similarity">
    <text evidence="3 8">Belongs to the peptidase M17 family.</text>
</comment>
<dbReference type="EMBL" id="CP046883">
    <property type="protein sequence ID" value="QNH95821.1"/>
    <property type="molecule type" value="Genomic_DNA"/>
</dbReference>
<reference evidence="11 12" key="1">
    <citation type="submission" date="2019-12" db="EMBL/GenBank/DDBJ databases">
        <title>Corynebacterium sp. nov., isolated from feces of the Anser Albifrons in China.</title>
        <authorList>
            <person name="Liu Q."/>
        </authorList>
    </citation>
    <scope>NUCLEOTIDE SEQUENCE [LARGE SCALE GENOMIC DNA]</scope>
    <source>
        <strain evidence="11 12">23H37-10</strain>
    </source>
</reference>
<keyword evidence="8" id="KW-0479">Metal-binding</keyword>
<feature type="domain" description="Cytosol aminopeptidase" evidence="10">
    <location>
        <begin position="389"/>
        <end position="396"/>
    </location>
</feature>
<feature type="binding site" evidence="8">
    <location>
        <position position="309"/>
    </location>
    <ligand>
        <name>Mn(2+)</name>
        <dbReference type="ChEBI" id="CHEBI:29035"/>
        <label>2</label>
    </ligand>
</feature>
<comment type="catalytic activity">
    <reaction evidence="2 8">
        <text>Release of an N-terminal amino acid, preferentially leucine, but not glutamic or aspartic acids.</text>
        <dbReference type="EC" id="3.4.11.10"/>
    </reaction>
</comment>
<protein>
    <recommendedName>
        <fullName evidence="8">Probable cytosol aminopeptidase</fullName>
        <ecNumber evidence="8">3.4.11.1</ecNumber>
    </recommendedName>
    <alternativeName>
        <fullName evidence="8">Leucine aminopeptidase</fullName>
        <shortName evidence="8">LAP</shortName>
        <ecNumber evidence="8">3.4.11.10</ecNumber>
    </alternativeName>
    <alternativeName>
        <fullName evidence="8">Leucyl aminopeptidase</fullName>
    </alternativeName>
</protein>
<dbReference type="EC" id="3.4.11.1" evidence="8"/>
<organism evidence="11 12">
    <name type="scientific">Corynebacterium anserum</name>
    <dbReference type="NCBI Taxonomy" id="2684406"/>
    <lineage>
        <taxon>Bacteria</taxon>
        <taxon>Bacillati</taxon>
        <taxon>Actinomycetota</taxon>
        <taxon>Actinomycetes</taxon>
        <taxon>Mycobacteriales</taxon>
        <taxon>Corynebacteriaceae</taxon>
        <taxon>Corynebacterium</taxon>
    </lineage>
</organism>
<dbReference type="PROSITE" id="PS00631">
    <property type="entry name" value="CYTOSOL_AP"/>
    <property type="match status" value="1"/>
</dbReference>
<evidence type="ECO:0000256" key="2">
    <source>
        <dbReference type="ARBA" id="ARBA00000967"/>
    </source>
</evidence>
<sequence>MTARTSPEATLSARGALPKLQFAASLDEIDGDIDTFIVPVFRGDSGLELAGGPTRVLSSEQEIELWKLLTSVGAQGNAGEITTLPGAVLSTEPSADSSQTAADAQSQTDSHSEKATASGGHPTHRNIAKILAVGLGDVEEISDEDIRQAAGSASRAAGTAATVVSSLGIFNVEAAMVGHALGAYAYTGQQTTTSAETIGTITVLGNTQDGGATAKRATSIARAVCFARDLVNAPANDLYPAKYAEIVASAAKASDLEVDILDEIELEAQGYGGIIGVGRGSENPPRLVRLTYTPHNADDNTPTVALVGKGITFDTGGVSLKPAANMWNMISDMGGSAAVVASILLASALKINAKVIATIPMAENMLSASAIRPGDILRHYDGQTTEVLNTDAEGRLILADAIARACEDKPDYLIETATLTGAQMVALGNRTPGIMGSHAFRDKVAMHSQAVGENGWPMPLPSELNEALKSDVADMRNISDSRWGGMSVAGHYLSRFVTEGVEWVHIDVAGPAYNDASAYGYTPKRGTGVPVRTILATLESIANGG</sequence>
<evidence type="ECO:0000256" key="3">
    <source>
        <dbReference type="ARBA" id="ARBA00009528"/>
    </source>
</evidence>
<feature type="binding site" evidence="8">
    <location>
        <position position="391"/>
    </location>
    <ligand>
        <name>Mn(2+)</name>
        <dbReference type="ChEBI" id="CHEBI:29035"/>
        <label>1</label>
    </ligand>
</feature>
<dbReference type="InterPro" id="IPR008283">
    <property type="entry name" value="Peptidase_M17_N"/>
</dbReference>
<dbReference type="InterPro" id="IPR000819">
    <property type="entry name" value="Peptidase_M17_C"/>
</dbReference>
<name>A0A7G7YMV1_9CORY</name>
<dbReference type="Pfam" id="PF00883">
    <property type="entry name" value="Peptidase_M17"/>
    <property type="match status" value="1"/>
</dbReference>